<keyword evidence="1" id="KW-1133">Transmembrane helix</keyword>
<feature type="transmembrane region" description="Helical" evidence="1">
    <location>
        <begin position="5"/>
        <end position="25"/>
    </location>
</feature>
<evidence type="ECO:0000313" key="3">
    <source>
        <dbReference type="Proteomes" id="UP000018846"/>
    </source>
</evidence>
<gene>
    <name evidence="2" type="ORF">Q615_SPAC00127G0120</name>
</gene>
<dbReference type="EMBL" id="AZMF01000127">
    <property type="protein sequence ID" value="ETI84476.1"/>
    <property type="molecule type" value="Genomic_DNA"/>
</dbReference>
<name>W1TSK8_STRAP</name>
<sequence length="48" mass="5499">MKKSIIIIATISITITTVLLANAYLTDIDNELLTDYNYTEEDLFELFV</sequence>
<reference evidence="2 3" key="1">
    <citation type="submission" date="2013-12" db="EMBL/GenBank/DDBJ databases">
        <title>A Varibaculum cambriense genome reconstructed from a premature infant gut community with otherwise low bacterial novelty that shifts toward anaerobic metabolism during the third week of life.</title>
        <authorList>
            <person name="Brown C.T."/>
            <person name="Sharon I."/>
            <person name="Thomas B.C."/>
            <person name="Castelle C.J."/>
            <person name="Morowitz M.J."/>
            <person name="Banfield J.F."/>
        </authorList>
    </citation>
    <scope>NUCLEOTIDE SEQUENCE [LARGE SCALE GENOMIC DNA]</scope>
    <source>
        <strain evidence="3">DORA_7</strain>
    </source>
</reference>
<comment type="caution">
    <text evidence="2">The sequence shown here is derived from an EMBL/GenBank/DDBJ whole genome shotgun (WGS) entry which is preliminary data.</text>
</comment>
<dbReference type="AlphaFoldDB" id="W1TSK8"/>
<keyword evidence="1" id="KW-0472">Membrane</keyword>
<evidence type="ECO:0000256" key="1">
    <source>
        <dbReference type="SAM" id="Phobius"/>
    </source>
</evidence>
<organism evidence="2 3">
    <name type="scientific">Streptococcus anginosus DORA_7</name>
    <dbReference type="NCBI Taxonomy" id="1403946"/>
    <lineage>
        <taxon>Bacteria</taxon>
        <taxon>Bacillati</taxon>
        <taxon>Bacillota</taxon>
        <taxon>Bacilli</taxon>
        <taxon>Lactobacillales</taxon>
        <taxon>Streptococcaceae</taxon>
        <taxon>Streptococcus</taxon>
        <taxon>Streptococcus anginosus group</taxon>
    </lineage>
</organism>
<dbReference type="PATRIC" id="fig|1403946.3.peg.1545"/>
<evidence type="ECO:0000313" key="2">
    <source>
        <dbReference type="EMBL" id="ETI84476.1"/>
    </source>
</evidence>
<dbReference type="Proteomes" id="UP000018846">
    <property type="component" value="Unassembled WGS sequence"/>
</dbReference>
<accession>W1TSK8</accession>
<proteinExistence type="predicted"/>
<keyword evidence="1" id="KW-0812">Transmembrane</keyword>
<protein>
    <submittedName>
        <fullName evidence="2">Uncharacterized protein</fullName>
    </submittedName>
</protein>